<feature type="compositionally biased region" description="Low complexity" evidence="4">
    <location>
        <begin position="1314"/>
        <end position="1332"/>
    </location>
</feature>
<dbReference type="Gene3D" id="3.40.50.300">
    <property type="entry name" value="P-loop containing nucleotide triphosphate hydrolases"/>
    <property type="match status" value="1"/>
</dbReference>
<reference evidence="6" key="1">
    <citation type="submission" date="2022-08" db="EMBL/GenBank/DDBJ databases">
        <title>Novel sulphate-reducing endosymbionts in the free-living metamonad Anaeramoeba.</title>
        <authorList>
            <person name="Jerlstrom-Hultqvist J."/>
            <person name="Cepicka I."/>
            <person name="Gallot-Lavallee L."/>
            <person name="Salas-Leiva D."/>
            <person name="Curtis B.A."/>
            <person name="Zahonova K."/>
            <person name="Pipaliya S."/>
            <person name="Dacks J."/>
            <person name="Roger A.J."/>
        </authorList>
    </citation>
    <scope>NUCLEOTIDE SEQUENCE</scope>
    <source>
        <strain evidence="6">Busselton2</strain>
    </source>
</reference>
<dbReference type="Gene3D" id="1.25.40.20">
    <property type="entry name" value="Ankyrin repeat-containing domain"/>
    <property type="match status" value="1"/>
</dbReference>
<dbReference type="InterPro" id="IPR001806">
    <property type="entry name" value="Small_GTPase"/>
</dbReference>
<dbReference type="InterPro" id="IPR036305">
    <property type="entry name" value="RGS_sf"/>
</dbReference>
<dbReference type="PROSITE" id="PS51419">
    <property type="entry name" value="RAB"/>
    <property type="match status" value="1"/>
</dbReference>
<comment type="caution">
    <text evidence="6">The sequence shown here is derived from an EMBL/GenBank/DDBJ whole genome shotgun (WGS) entry which is preliminary data.</text>
</comment>
<dbReference type="SUPFAM" id="SSF52047">
    <property type="entry name" value="RNI-like"/>
    <property type="match status" value="2"/>
</dbReference>
<feature type="region of interest" description="Disordered" evidence="4">
    <location>
        <begin position="681"/>
        <end position="754"/>
    </location>
</feature>
<dbReference type="SUPFAM" id="SSF48403">
    <property type="entry name" value="Ankyrin repeat"/>
    <property type="match status" value="1"/>
</dbReference>
<dbReference type="EMBL" id="JANTQA010000042">
    <property type="protein sequence ID" value="KAJ3435003.1"/>
    <property type="molecule type" value="Genomic_DNA"/>
</dbReference>
<dbReference type="InterPro" id="IPR044926">
    <property type="entry name" value="RGS_subdomain_2"/>
</dbReference>
<dbReference type="PRINTS" id="PR01301">
    <property type="entry name" value="RGSPROTEIN"/>
</dbReference>
<feature type="repeat" description="ANK" evidence="3">
    <location>
        <begin position="1031"/>
        <end position="1063"/>
    </location>
</feature>
<feature type="region of interest" description="Disordered" evidence="4">
    <location>
        <begin position="1314"/>
        <end position="1336"/>
    </location>
</feature>
<organism evidence="6 7">
    <name type="scientific">Anaeramoeba flamelloides</name>
    <dbReference type="NCBI Taxonomy" id="1746091"/>
    <lineage>
        <taxon>Eukaryota</taxon>
        <taxon>Metamonada</taxon>
        <taxon>Anaeramoebidae</taxon>
        <taxon>Anaeramoeba</taxon>
    </lineage>
</organism>
<dbReference type="Gene3D" id="1.10.167.10">
    <property type="entry name" value="Regulator of G-protein Signalling 4, domain 2"/>
    <property type="match status" value="1"/>
</dbReference>
<dbReference type="Proteomes" id="UP001146793">
    <property type="component" value="Unassembled WGS sequence"/>
</dbReference>
<dbReference type="SMART" id="SM00368">
    <property type="entry name" value="LRR_RI"/>
    <property type="match status" value="6"/>
</dbReference>
<dbReference type="SUPFAM" id="SSF52540">
    <property type="entry name" value="P-loop containing nucleoside triphosphate hydrolases"/>
    <property type="match status" value="1"/>
</dbReference>
<evidence type="ECO:0000256" key="1">
    <source>
        <dbReference type="ARBA" id="ARBA00022737"/>
    </source>
</evidence>
<evidence type="ECO:0000313" key="6">
    <source>
        <dbReference type="EMBL" id="KAJ3435003.1"/>
    </source>
</evidence>
<dbReference type="FunFam" id="3.40.50.300:FF:001447">
    <property type="entry name" value="Ras-related protein Rab-1B"/>
    <property type="match status" value="1"/>
</dbReference>
<dbReference type="SMART" id="SM00315">
    <property type="entry name" value="RGS"/>
    <property type="match status" value="1"/>
</dbReference>
<dbReference type="InterPro" id="IPR032675">
    <property type="entry name" value="LRR_dom_sf"/>
</dbReference>
<dbReference type="Pfam" id="PF13516">
    <property type="entry name" value="LRR_6"/>
    <property type="match status" value="2"/>
</dbReference>
<feature type="region of interest" description="Disordered" evidence="4">
    <location>
        <begin position="797"/>
        <end position="828"/>
    </location>
</feature>
<dbReference type="PROSITE" id="PS50132">
    <property type="entry name" value="RGS"/>
    <property type="match status" value="1"/>
</dbReference>
<proteinExistence type="predicted"/>
<name>A0AAV7Z4G0_9EUKA</name>
<protein>
    <submittedName>
        <fullName evidence="6">Leucine-rich repeat isoform f</fullName>
    </submittedName>
</protein>
<evidence type="ECO:0000256" key="3">
    <source>
        <dbReference type="PROSITE-ProRule" id="PRU00023"/>
    </source>
</evidence>
<dbReference type="InterPro" id="IPR016137">
    <property type="entry name" value="RGS"/>
</dbReference>
<accession>A0AAV7Z4G0</accession>
<dbReference type="PANTHER" id="PTHR24134:SF9">
    <property type="entry name" value="ANKYRIN REPEAT AND SOCS BOX PROTEIN 8"/>
    <property type="match status" value="1"/>
</dbReference>
<keyword evidence="1" id="KW-0677">Repeat</keyword>
<dbReference type="GO" id="GO:0005525">
    <property type="term" value="F:GTP binding"/>
    <property type="evidence" value="ECO:0007669"/>
    <property type="project" value="InterPro"/>
</dbReference>
<evidence type="ECO:0000259" key="5">
    <source>
        <dbReference type="PROSITE" id="PS50132"/>
    </source>
</evidence>
<keyword evidence="2 3" id="KW-0040">ANK repeat</keyword>
<dbReference type="SUPFAM" id="SSF48097">
    <property type="entry name" value="Regulator of G-protein signaling, RGS"/>
    <property type="match status" value="1"/>
</dbReference>
<feature type="compositionally biased region" description="Low complexity" evidence="4">
    <location>
        <begin position="691"/>
        <end position="709"/>
    </location>
</feature>
<dbReference type="InterPro" id="IPR036770">
    <property type="entry name" value="Ankyrin_rpt-contain_sf"/>
</dbReference>
<dbReference type="InterPro" id="IPR001611">
    <property type="entry name" value="Leu-rich_rpt"/>
</dbReference>
<dbReference type="Pfam" id="PF00071">
    <property type="entry name" value="Ras"/>
    <property type="match status" value="1"/>
</dbReference>
<feature type="compositionally biased region" description="Low complexity" evidence="4">
    <location>
        <begin position="805"/>
        <end position="820"/>
    </location>
</feature>
<gene>
    <name evidence="6" type="ORF">M0812_02133</name>
</gene>
<dbReference type="PROSITE" id="PS50297">
    <property type="entry name" value="ANK_REP_REGION"/>
    <property type="match status" value="2"/>
</dbReference>
<evidence type="ECO:0000313" key="7">
    <source>
        <dbReference type="Proteomes" id="UP001146793"/>
    </source>
</evidence>
<dbReference type="Gene3D" id="3.80.10.10">
    <property type="entry name" value="Ribonuclease Inhibitor"/>
    <property type="match status" value="1"/>
</dbReference>
<sequence length="1472" mass="169470">MDSTTLEIFKVTIYKQKNEFQGAMYITPFHITVYATKKGEFQLKKSIFNCHYYELKEIQTFDSLHMTLITTNQKITFGSDKTNQIFKILLRQLKQITRDFPSEQLPTLTIKPQKRETDMKKKIEVLTFNLESEWLQSPISSEYMGNNFLKIYRSYCDYLSIPQCTLFTLFLQKFFRTETKCPNSFRLNSIEEIVSDSRSRSFLDLRPVFSSLKYSTYFRSLDISNVQRKELLPLLSEVVQFNRTISEIFMSNIKHLDGFSKFINALNMNKKIPLQVLDVSKNSLGDKLSRKLVTALSELDHGIVNLKLSDCQITSKGISKLFNSILDYKNIQQSLKILDISGNSIGQVGSKALHKWLQSMTKGSFHLETLNVGKGSLVLNNILDIIQSDFKNKLQELDISGSLLDEKTGSLLAKFIKETKRLQYLNISSTFIPRESLNCLFKEINSNKKIIDLFFNSSLNDFGVKGAEIIAKNLVNCKKIKFLILDENKFTLKGVKLIFESLLTNQSIKHFSIARNVSKNKNKNSSELSEIMENFINNNKTVEDLNLAGGLKHYFLGENLYPFLEGLKNNKIIKRLNISFNQIGDEGLNILSDSLKVNESLTSLRLDDVNGNFTLGGIETFINQIYENKKLQDFPLPFNMIKKFNKKKNLENIKSLKDTIKFVIDRNIRVNLESKKEKNNIFETDVETETRTGTGTGTETGTETETETGSNTDKEKGGEENEDNDSNGKKNKKKKRKKKRRKRKMGHLSSKSFENFDKLVKNQTGFSNIQSINQNSDYYNSILNKHLENKNKEIFIRTNSDKNKNNTTTNNNNNNNNNNETKTKTKTKTKNDLMDIETIEMDETLLNALKENNTLLIKKLIGFSNNKNKKKKKYSIKMVDKKTGSTCFHYACSFGNTELLSFLLLKKKSERIINLKDKMGLTPLHKLMIKNPNKECIILLSDYEVDFNAVDKRGWNTMQLLLRSLEKMKNVDELFSDTNEILLLLLENDCDPNQPDHKGVTCVHLAAGSGFVEPLKLLLQHGGNVNQKDYYDSTPLHKASRNGRIGCVNILLQYGAQINCIDSAGNTAISLARVFGQSKVEEILDPKSRFEYNIVWEHDKEFSQNNQKIAEKDTTYFSYTIVVFGAIKCGKTKFIERFITKLFTVRYFPTIETKHKFKSIVEDTRILINILDVSGDKVYSSFRSNWIRQADGFVLCYSVTDQEKVLQDLEHFYKNIQTIKSNLQENLPLILVSLKNDLKEKKIISEKVGKNLAEKFNCPFLSVSAKANLNVDLAFKLVLMEIKKKNTELKPITDGNEFNILTPKKSHRLFKISNNNENMNNNSSCGSGSSGSNKDDENKRLTISFEQIIKEQSFLEFFHLFLQKEFAEENLMFYKVVTELKQIDTENTQLIKTAVQKIFDNYISTNSQYEINIEYNVRNEIIQKIKKLDSIDQGLFDKAMIQIFEMLKTDSYPKFIKSDFYKQLISSQSKEK</sequence>
<evidence type="ECO:0000256" key="4">
    <source>
        <dbReference type="SAM" id="MobiDB-lite"/>
    </source>
</evidence>
<dbReference type="Pfam" id="PF12796">
    <property type="entry name" value="Ank_2"/>
    <property type="match status" value="2"/>
</dbReference>
<dbReference type="PANTHER" id="PTHR24134">
    <property type="entry name" value="ANKYRIN REPEAT-CONTAINING PROTEIN DDB_G0279043"/>
    <property type="match status" value="1"/>
</dbReference>
<dbReference type="CDD" id="cd07440">
    <property type="entry name" value="RGS"/>
    <property type="match status" value="1"/>
</dbReference>
<feature type="compositionally biased region" description="Basic residues" evidence="4">
    <location>
        <begin position="729"/>
        <end position="746"/>
    </location>
</feature>
<dbReference type="InterPro" id="IPR027417">
    <property type="entry name" value="P-loop_NTPase"/>
</dbReference>
<dbReference type="SMART" id="SM00248">
    <property type="entry name" value="ANK"/>
    <property type="match status" value="4"/>
</dbReference>
<dbReference type="InterPro" id="IPR002110">
    <property type="entry name" value="Ankyrin_rpt"/>
</dbReference>
<dbReference type="SMART" id="SM00173">
    <property type="entry name" value="RAS"/>
    <property type="match status" value="1"/>
</dbReference>
<dbReference type="PROSITE" id="PS51421">
    <property type="entry name" value="RAS"/>
    <property type="match status" value="1"/>
</dbReference>
<dbReference type="Pfam" id="PF00615">
    <property type="entry name" value="RGS"/>
    <property type="match status" value="1"/>
</dbReference>
<evidence type="ECO:0000256" key="2">
    <source>
        <dbReference type="ARBA" id="ARBA00023043"/>
    </source>
</evidence>
<feature type="domain" description="RGS" evidence="5">
    <location>
        <begin position="1344"/>
        <end position="1465"/>
    </location>
</feature>
<dbReference type="GO" id="GO:0003924">
    <property type="term" value="F:GTPase activity"/>
    <property type="evidence" value="ECO:0007669"/>
    <property type="project" value="InterPro"/>
</dbReference>
<dbReference type="PROSITE" id="PS50088">
    <property type="entry name" value="ANK_REPEAT"/>
    <property type="match status" value="2"/>
</dbReference>
<dbReference type="SMART" id="SM00175">
    <property type="entry name" value="RAB"/>
    <property type="match status" value="1"/>
</dbReference>
<feature type="repeat" description="ANK" evidence="3">
    <location>
        <begin position="998"/>
        <end position="1030"/>
    </location>
</feature>
<dbReference type="SMART" id="SM00174">
    <property type="entry name" value="RHO"/>
    <property type="match status" value="1"/>
</dbReference>